<dbReference type="AlphaFoldDB" id="A0A1Y3BRB3"/>
<gene>
    <name evidence="1" type="ORF">BLA29_006806</name>
</gene>
<reference evidence="1 2" key="1">
    <citation type="submission" date="2017-03" db="EMBL/GenBank/DDBJ databases">
        <title>Genome Survey of Euroglyphus maynei.</title>
        <authorList>
            <person name="Arlian L.G."/>
            <person name="Morgan M.S."/>
            <person name="Rider S.D."/>
        </authorList>
    </citation>
    <scope>NUCLEOTIDE SEQUENCE [LARGE SCALE GENOMIC DNA]</scope>
    <source>
        <strain evidence="1">Arlian Lab</strain>
        <tissue evidence="1">Whole body</tissue>
    </source>
</reference>
<dbReference type="EMBL" id="MUJZ01008961">
    <property type="protein sequence ID" value="OTF82333.1"/>
    <property type="molecule type" value="Genomic_DNA"/>
</dbReference>
<comment type="caution">
    <text evidence="1">The sequence shown here is derived from an EMBL/GenBank/DDBJ whole genome shotgun (WGS) entry which is preliminary data.</text>
</comment>
<sequence length="219" mass="25163">MNSSDCDSNLICHNRTCLCSLGQIIPYEMKSKTSYRPIPKLSNNKIIQTTTTSIIPRRPQYFRLGSSCQKKSEKLDCPAEYSYCLERKCQCWPEFQFWEDPEFSLSNAEKNSGVSSLQLITKEFLKIASDHVDLMMNENDWNEAMKIGKCVRKLCDNDDDCRNNGRNSNLVCNNTVCECPYGYAMHRDTHVCMKLLLRRPSCDLTCKIIGGLFASIFPY</sequence>
<dbReference type="OrthoDB" id="6513656at2759"/>
<dbReference type="Proteomes" id="UP000194236">
    <property type="component" value="Unassembled WGS sequence"/>
</dbReference>
<accession>A0A1Y3BRB3</accession>
<evidence type="ECO:0000313" key="2">
    <source>
        <dbReference type="Proteomes" id="UP000194236"/>
    </source>
</evidence>
<organism evidence="1 2">
    <name type="scientific">Euroglyphus maynei</name>
    <name type="common">Mayne's house dust mite</name>
    <dbReference type="NCBI Taxonomy" id="6958"/>
    <lineage>
        <taxon>Eukaryota</taxon>
        <taxon>Metazoa</taxon>
        <taxon>Ecdysozoa</taxon>
        <taxon>Arthropoda</taxon>
        <taxon>Chelicerata</taxon>
        <taxon>Arachnida</taxon>
        <taxon>Acari</taxon>
        <taxon>Acariformes</taxon>
        <taxon>Sarcoptiformes</taxon>
        <taxon>Astigmata</taxon>
        <taxon>Psoroptidia</taxon>
        <taxon>Analgoidea</taxon>
        <taxon>Pyroglyphidae</taxon>
        <taxon>Pyroglyphinae</taxon>
        <taxon>Euroglyphus</taxon>
    </lineage>
</organism>
<evidence type="ECO:0008006" key="3">
    <source>
        <dbReference type="Google" id="ProtNLM"/>
    </source>
</evidence>
<protein>
    <recommendedName>
        <fullName evidence="3">EB domain-containing protein</fullName>
    </recommendedName>
</protein>
<evidence type="ECO:0000313" key="1">
    <source>
        <dbReference type="EMBL" id="OTF82333.1"/>
    </source>
</evidence>
<keyword evidence="2" id="KW-1185">Reference proteome</keyword>
<name>A0A1Y3BRB3_EURMA</name>
<proteinExistence type="predicted"/>